<dbReference type="EMBL" id="PUHQ01000059">
    <property type="protein sequence ID" value="KAG0659008.1"/>
    <property type="molecule type" value="Genomic_DNA"/>
</dbReference>
<reference evidence="2 3" key="1">
    <citation type="submission" date="2020-11" db="EMBL/GenBank/DDBJ databases">
        <title>Kefir isolates.</title>
        <authorList>
            <person name="Marcisauskas S."/>
            <person name="Kim Y."/>
            <person name="Blasche S."/>
        </authorList>
    </citation>
    <scope>NUCLEOTIDE SEQUENCE [LARGE SCALE GENOMIC DNA]</scope>
    <source>
        <strain evidence="2 3">KR</strain>
    </source>
</reference>
<evidence type="ECO:0000256" key="1">
    <source>
        <dbReference type="SAM" id="MobiDB-lite"/>
    </source>
</evidence>
<comment type="caution">
    <text evidence="2">The sequence shown here is derived from an EMBL/GenBank/DDBJ whole genome shotgun (WGS) entry which is preliminary data.</text>
</comment>
<feature type="compositionally biased region" description="Basic and acidic residues" evidence="1">
    <location>
        <begin position="330"/>
        <end position="342"/>
    </location>
</feature>
<sequence>MELLLSRPFVEFSVEPIHDRGGDELPASWKGAHSVTSVARLPRPPAELTVASPRICRALPRPACACAVAAPAPPCESSLACPFVLAVVSHFLPSRPACARALDTAMGGFVSTAAQVAAGALLPSLAALRAHHNAALDNDAPGSRRPSPAGAAAPSYTDVLDVLEILQQLHLPVELAIEILDAAEYYPAVTAQWTGNKVASAGPRGDLARATVLVTPPLPNIYAAPEHYVKRVSVWTDSRDQGFSSFVEFRGTRKGSSSWFNLVLLRPNTDRSEPTGGQSAEAAAPASPDSQQEALQPVATFRLHCNVHASHIFSQYISTLPRPPRPTPSPDDHGGETDPDHRDDDEDDGTAFLAQLRPGDRLAVVACAQYPMWVNAVRGCAIKVEMKVI</sequence>
<organism evidence="2 3">
    <name type="scientific">Rhodotorula mucilaginosa</name>
    <name type="common">Yeast</name>
    <name type="synonym">Rhodotorula rubra</name>
    <dbReference type="NCBI Taxonomy" id="5537"/>
    <lineage>
        <taxon>Eukaryota</taxon>
        <taxon>Fungi</taxon>
        <taxon>Dikarya</taxon>
        <taxon>Basidiomycota</taxon>
        <taxon>Pucciniomycotina</taxon>
        <taxon>Microbotryomycetes</taxon>
        <taxon>Sporidiobolales</taxon>
        <taxon>Sporidiobolaceae</taxon>
        <taxon>Rhodotorula</taxon>
    </lineage>
</organism>
<dbReference type="Proteomes" id="UP000777482">
    <property type="component" value="Unassembled WGS sequence"/>
</dbReference>
<evidence type="ECO:0000313" key="3">
    <source>
        <dbReference type="Proteomes" id="UP000777482"/>
    </source>
</evidence>
<evidence type="ECO:0000313" key="2">
    <source>
        <dbReference type="EMBL" id="KAG0659008.1"/>
    </source>
</evidence>
<proteinExistence type="predicted"/>
<dbReference type="OrthoDB" id="66095at2759"/>
<gene>
    <name evidence="2" type="ORF">C6P46_005393</name>
</gene>
<keyword evidence="3" id="KW-1185">Reference proteome</keyword>
<protein>
    <submittedName>
        <fullName evidence="2">Uncharacterized protein</fullName>
    </submittedName>
</protein>
<feature type="region of interest" description="Disordered" evidence="1">
    <location>
        <begin position="317"/>
        <end position="348"/>
    </location>
</feature>
<dbReference type="AlphaFoldDB" id="A0A9P7B4D6"/>
<feature type="region of interest" description="Disordered" evidence="1">
    <location>
        <begin position="268"/>
        <end position="293"/>
    </location>
</feature>
<name>A0A9P7B4D6_RHOMI</name>
<feature type="compositionally biased region" description="Low complexity" evidence="1">
    <location>
        <begin position="278"/>
        <end position="293"/>
    </location>
</feature>
<accession>A0A9P7B4D6</accession>